<dbReference type="EMBL" id="CAXAMN010000325">
    <property type="protein sequence ID" value="CAK8987737.1"/>
    <property type="molecule type" value="Genomic_DNA"/>
</dbReference>
<evidence type="ECO:0000313" key="3">
    <source>
        <dbReference type="Proteomes" id="UP001642484"/>
    </source>
</evidence>
<sequence>MATSMMASLKAPSKPEEWIPTEIVPETDLSLPRKSIEAQHKPEEELAEDPAPCPYEVDDMQDPFPYIMKQDSKKTPRSSYYQWHFPEGLPKDHPASPNRRLHETRQAAMKEFMTEMQQSPTLLKREICARRGEPQRWFEPLVDFLRCN</sequence>
<organism evidence="2 3">
    <name type="scientific">Durusdinium trenchii</name>
    <dbReference type="NCBI Taxonomy" id="1381693"/>
    <lineage>
        <taxon>Eukaryota</taxon>
        <taxon>Sar</taxon>
        <taxon>Alveolata</taxon>
        <taxon>Dinophyceae</taxon>
        <taxon>Suessiales</taxon>
        <taxon>Symbiodiniaceae</taxon>
        <taxon>Durusdinium</taxon>
    </lineage>
</organism>
<feature type="region of interest" description="Disordered" evidence="1">
    <location>
        <begin position="80"/>
        <end position="99"/>
    </location>
</feature>
<feature type="region of interest" description="Disordered" evidence="1">
    <location>
        <begin position="1"/>
        <end position="73"/>
    </location>
</feature>
<reference evidence="2 3" key="1">
    <citation type="submission" date="2024-02" db="EMBL/GenBank/DDBJ databases">
        <authorList>
            <person name="Chen Y."/>
            <person name="Shah S."/>
            <person name="Dougan E. K."/>
            <person name="Thang M."/>
            <person name="Chan C."/>
        </authorList>
    </citation>
    <scope>NUCLEOTIDE SEQUENCE [LARGE SCALE GENOMIC DNA]</scope>
</reference>
<gene>
    <name evidence="2" type="ORF">CCMP2556_LOCUS985</name>
</gene>
<protein>
    <submittedName>
        <fullName evidence="2">Uncharacterized protein</fullName>
    </submittedName>
</protein>
<keyword evidence="3" id="KW-1185">Reference proteome</keyword>
<proteinExistence type="predicted"/>
<feature type="compositionally biased region" description="Basic and acidic residues" evidence="1">
    <location>
        <begin position="89"/>
        <end position="99"/>
    </location>
</feature>
<dbReference type="Proteomes" id="UP001642484">
    <property type="component" value="Unassembled WGS sequence"/>
</dbReference>
<name>A0ABP0HCX0_9DINO</name>
<evidence type="ECO:0000313" key="2">
    <source>
        <dbReference type="EMBL" id="CAK8987737.1"/>
    </source>
</evidence>
<evidence type="ECO:0000256" key="1">
    <source>
        <dbReference type="SAM" id="MobiDB-lite"/>
    </source>
</evidence>
<feature type="compositionally biased region" description="Basic and acidic residues" evidence="1">
    <location>
        <begin position="34"/>
        <end position="44"/>
    </location>
</feature>
<comment type="caution">
    <text evidence="2">The sequence shown here is derived from an EMBL/GenBank/DDBJ whole genome shotgun (WGS) entry which is preliminary data.</text>
</comment>
<accession>A0ABP0HCX0</accession>